<dbReference type="InterPro" id="IPR001138">
    <property type="entry name" value="Zn2Cys6_DnaBD"/>
</dbReference>
<organism evidence="6 7">
    <name type="scientific">[Torrubiella] hemipterigena</name>
    <dbReference type="NCBI Taxonomy" id="1531966"/>
    <lineage>
        <taxon>Eukaryota</taxon>
        <taxon>Fungi</taxon>
        <taxon>Dikarya</taxon>
        <taxon>Ascomycota</taxon>
        <taxon>Pezizomycotina</taxon>
        <taxon>Sordariomycetes</taxon>
        <taxon>Hypocreomycetidae</taxon>
        <taxon>Hypocreales</taxon>
        <taxon>Clavicipitaceae</taxon>
        <taxon>Clavicipitaceae incertae sedis</taxon>
        <taxon>'Torrubiella' clade</taxon>
    </lineage>
</organism>
<comment type="subcellular location">
    <subcellularLocation>
        <location evidence="1">Nucleus</location>
    </subcellularLocation>
</comment>
<dbReference type="GO" id="GO:0000981">
    <property type="term" value="F:DNA-binding transcription factor activity, RNA polymerase II-specific"/>
    <property type="evidence" value="ECO:0007669"/>
    <property type="project" value="InterPro"/>
</dbReference>
<evidence type="ECO:0000256" key="3">
    <source>
        <dbReference type="SAM" id="MobiDB-lite"/>
    </source>
</evidence>
<evidence type="ECO:0000313" key="6">
    <source>
        <dbReference type="EMBL" id="CEJ93102.1"/>
    </source>
</evidence>
<dbReference type="SMART" id="SM00066">
    <property type="entry name" value="GAL4"/>
    <property type="match status" value="1"/>
</dbReference>
<dbReference type="OrthoDB" id="410267at2759"/>
<name>A0A0A1TQ83_9HYPO</name>
<sequence>MEDSQSPQSLAGHINPTTSTTIKGGTGKGKPRVSQRQPQACQECTIRKVKCDKKIPCSRCARLNRHCARELVFTSKAVARGAERGDEVRFLLGLTDMLDIPDGLKLIKEAITHRVDAIDVLGIRNEFSNAESPEQPVPDASPEAPVQGDFKPDFRVEGPPPSSADHTTPQLASSFDNTTGMMELEAQIWSRPSSYCFPHRRGCQCQQIRDYAEVASINSDINSPAVIWSFASTNIGVFPSVADAQKLVNFHISSLWWHHHVAHAPTFWQQCEAFWTSGMVVHPLWTAFYLSVITASVWTLLNAPKEAEKLGLVLDESSVERQYREMVRILSQENFLEHPSMFSIQAIIVSQRFAHSIGQTTLAGNLLSTAIGIAQSMDLHRIREPEAFDPRHGALAPELVWFETVEREVGKRTWAQLLIQDYLAYPYKEIYTVNLRQFSTAPPMNCDDVDMISKPDDQFTETWYIRQMLRFSTTVPPWLDRLGSMRTRKSHADLVKQIALITELLQAVQAKFPIDMLRTSKPGERLYPWKPIAHRTTMIAGADKRVYINRPLLPHAFQTDKFLDNRKTCVAAATLAATEFIRIWDEGGGGIAIWTTVAATICAVVILGLELLYRDSHSDEQANFLRKLLSSVAAIFRRRRADVPAAKAARLIDLFIASEENVVLRAMRGQGGAEGVGDAEGIMQEERLLFQLFSLTNREATSDASGSPNQDMMQPPQPPHPTVPTPAPAQDPIASFDFDLLTQDPAQLSEWFSKAFPEEMG</sequence>
<dbReference type="Pfam" id="PF00172">
    <property type="entry name" value="Zn_clus"/>
    <property type="match status" value="1"/>
</dbReference>
<evidence type="ECO:0000256" key="1">
    <source>
        <dbReference type="ARBA" id="ARBA00004123"/>
    </source>
</evidence>
<dbReference type="PROSITE" id="PS50048">
    <property type="entry name" value="ZN2_CY6_FUNGAL_2"/>
    <property type="match status" value="1"/>
</dbReference>
<gene>
    <name evidence="6" type="ORF">VHEMI08716</name>
</gene>
<dbReference type="Gene3D" id="4.10.240.10">
    <property type="entry name" value="Zn(2)-C6 fungal-type DNA-binding domain"/>
    <property type="match status" value="1"/>
</dbReference>
<dbReference type="CDD" id="cd00067">
    <property type="entry name" value="GAL4"/>
    <property type="match status" value="1"/>
</dbReference>
<keyword evidence="4" id="KW-0812">Transmembrane</keyword>
<dbReference type="SUPFAM" id="SSF57701">
    <property type="entry name" value="Zn2/Cys6 DNA-binding domain"/>
    <property type="match status" value="1"/>
</dbReference>
<dbReference type="STRING" id="1531966.A0A0A1TQ83"/>
<dbReference type="PANTHER" id="PTHR31001:SF76">
    <property type="entry name" value="ZN(2)-C6 FUNGAL-TYPE DOMAIN-CONTAINING PROTEIN"/>
    <property type="match status" value="1"/>
</dbReference>
<protein>
    <recommendedName>
        <fullName evidence="5">Zn(2)-C6 fungal-type domain-containing protein</fullName>
    </recommendedName>
</protein>
<keyword evidence="7" id="KW-1185">Reference proteome</keyword>
<feature type="region of interest" description="Disordered" evidence="3">
    <location>
        <begin position="700"/>
        <end position="734"/>
    </location>
</feature>
<accession>A0A0A1TQ83</accession>
<dbReference type="GO" id="GO:0008270">
    <property type="term" value="F:zinc ion binding"/>
    <property type="evidence" value="ECO:0007669"/>
    <property type="project" value="InterPro"/>
</dbReference>
<feature type="domain" description="Zn(2)-C6 fungal-type" evidence="5">
    <location>
        <begin position="40"/>
        <end position="69"/>
    </location>
</feature>
<evidence type="ECO:0000259" key="5">
    <source>
        <dbReference type="PROSITE" id="PS50048"/>
    </source>
</evidence>
<keyword evidence="4" id="KW-0472">Membrane</keyword>
<dbReference type="PROSITE" id="PS00463">
    <property type="entry name" value="ZN2_CY6_FUNGAL_1"/>
    <property type="match status" value="1"/>
</dbReference>
<dbReference type="InterPro" id="IPR050613">
    <property type="entry name" value="Sec_Metabolite_Reg"/>
</dbReference>
<feature type="region of interest" description="Disordered" evidence="3">
    <location>
        <begin position="1"/>
        <end position="37"/>
    </location>
</feature>
<evidence type="ECO:0000313" key="7">
    <source>
        <dbReference type="Proteomes" id="UP000039046"/>
    </source>
</evidence>
<dbReference type="CDD" id="cd12148">
    <property type="entry name" value="fungal_TF_MHR"/>
    <property type="match status" value="1"/>
</dbReference>
<feature type="compositionally biased region" description="Pro residues" evidence="3">
    <location>
        <begin position="715"/>
        <end position="729"/>
    </location>
</feature>
<dbReference type="InterPro" id="IPR036864">
    <property type="entry name" value="Zn2-C6_fun-type_DNA-bd_sf"/>
</dbReference>
<reference evidence="6 7" key="1">
    <citation type="journal article" date="2015" name="Genome Announc.">
        <title>Draft Genome Sequence and Gene Annotation of the Entomopathogenic Fungus Verticillium hemipterigenum.</title>
        <authorList>
            <person name="Horn F."/>
            <person name="Habel A."/>
            <person name="Scharf D.H."/>
            <person name="Dworschak J."/>
            <person name="Brakhage A.A."/>
            <person name="Guthke R."/>
            <person name="Hertweck C."/>
            <person name="Linde J."/>
        </authorList>
    </citation>
    <scope>NUCLEOTIDE SEQUENCE [LARGE SCALE GENOMIC DNA]</scope>
</reference>
<dbReference type="GO" id="GO:0005634">
    <property type="term" value="C:nucleus"/>
    <property type="evidence" value="ECO:0007669"/>
    <property type="project" value="UniProtKB-SubCell"/>
</dbReference>
<dbReference type="AlphaFoldDB" id="A0A0A1TQ83"/>
<proteinExistence type="predicted"/>
<feature type="transmembrane region" description="Helical" evidence="4">
    <location>
        <begin position="591"/>
        <end position="613"/>
    </location>
</feature>
<keyword evidence="4" id="KW-1133">Transmembrane helix</keyword>
<dbReference type="HOGENOM" id="CLU_013987_1_0_1"/>
<evidence type="ECO:0000256" key="2">
    <source>
        <dbReference type="ARBA" id="ARBA00023242"/>
    </source>
</evidence>
<evidence type="ECO:0000256" key="4">
    <source>
        <dbReference type="SAM" id="Phobius"/>
    </source>
</evidence>
<dbReference type="EMBL" id="CDHN01000005">
    <property type="protein sequence ID" value="CEJ93102.1"/>
    <property type="molecule type" value="Genomic_DNA"/>
</dbReference>
<dbReference type="PANTHER" id="PTHR31001">
    <property type="entry name" value="UNCHARACTERIZED TRANSCRIPTIONAL REGULATORY PROTEIN"/>
    <property type="match status" value="1"/>
</dbReference>
<feature type="region of interest" description="Disordered" evidence="3">
    <location>
        <begin position="129"/>
        <end position="170"/>
    </location>
</feature>
<keyword evidence="2" id="KW-0539">Nucleus</keyword>
<dbReference type="Proteomes" id="UP000039046">
    <property type="component" value="Unassembled WGS sequence"/>
</dbReference>